<evidence type="ECO:0000256" key="7">
    <source>
        <dbReference type="SAM" id="MobiDB-lite"/>
    </source>
</evidence>
<dbReference type="CDD" id="cd09274">
    <property type="entry name" value="RNase_HI_RT_Ty3"/>
    <property type="match status" value="1"/>
</dbReference>
<dbReference type="GO" id="GO:0004519">
    <property type="term" value="F:endonuclease activity"/>
    <property type="evidence" value="ECO:0007669"/>
    <property type="project" value="UniProtKB-KW"/>
</dbReference>
<feature type="domain" description="Integrase catalytic" evidence="9">
    <location>
        <begin position="1034"/>
        <end position="1203"/>
    </location>
</feature>
<dbReference type="GO" id="GO:0016787">
    <property type="term" value="F:hydrolase activity"/>
    <property type="evidence" value="ECO:0007669"/>
    <property type="project" value="UniProtKB-KW"/>
</dbReference>
<dbReference type="InterPro" id="IPR043502">
    <property type="entry name" value="DNA/RNA_pol_sf"/>
</dbReference>
<dbReference type="SUPFAM" id="SSF53098">
    <property type="entry name" value="Ribonuclease H-like"/>
    <property type="match status" value="1"/>
</dbReference>
<evidence type="ECO:0000256" key="5">
    <source>
        <dbReference type="ARBA" id="ARBA00022801"/>
    </source>
</evidence>
<feature type="compositionally biased region" description="Basic and acidic residues" evidence="7">
    <location>
        <begin position="1198"/>
        <end position="1221"/>
    </location>
</feature>
<dbReference type="GO" id="GO:0015074">
    <property type="term" value="P:DNA integration"/>
    <property type="evidence" value="ECO:0007669"/>
    <property type="project" value="InterPro"/>
</dbReference>
<feature type="region of interest" description="Disordered" evidence="7">
    <location>
        <begin position="235"/>
        <end position="268"/>
    </location>
</feature>
<dbReference type="InterPro" id="IPR041373">
    <property type="entry name" value="RT_RNaseH"/>
</dbReference>
<dbReference type="Pfam" id="PF17921">
    <property type="entry name" value="Integrase_H2C2"/>
    <property type="match status" value="1"/>
</dbReference>
<feature type="compositionally biased region" description="Polar residues" evidence="7">
    <location>
        <begin position="1313"/>
        <end position="1323"/>
    </location>
</feature>
<proteinExistence type="predicted"/>
<feature type="region of interest" description="Disordered" evidence="7">
    <location>
        <begin position="1267"/>
        <end position="1354"/>
    </location>
</feature>
<dbReference type="Gene3D" id="3.30.70.270">
    <property type="match status" value="2"/>
</dbReference>
<dbReference type="GO" id="GO:0008270">
    <property type="term" value="F:zinc ion binding"/>
    <property type="evidence" value="ECO:0007669"/>
    <property type="project" value="InterPro"/>
</dbReference>
<dbReference type="Pfam" id="PF17917">
    <property type="entry name" value="RT_RNaseH"/>
    <property type="match status" value="1"/>
</dbReference>
<dbReference type="Gene3D" id="3.10.10.10">
    <property type="entry name" value="HIV Type 1 Reverse Transcriptase, subunit A, domain 1"/>
    <property type="match status" value="1"/>
</dbReference>
<dbReference type="InterPro" id="IPR001584">
    <property type="entry name" value="Integrase_cat-core"/>
</dbReference>
<feature type="compositionally biased region" description="Polar residues" evidence="7">
    <location>
        <begin position="1295"/>
        <end position="1305"/>
    </location>
</feature>
<evidence type="ECO:0000256" key="2">
    <source>
        <dbReference type="ARBA" id="ARBA00022695"/>
    </source>
</evidence>
<dbReference type="InterPro" id="IPR000477">
    <property type="entry name" value="RT_dom"/>
</dbReference>
<dbReference type="Gene3D" id="3.30.420.10">
    <property type="entry name" value="Ribonuclease H-like superfamily/Ribonuclease H"/>
    <property type="match status" value="1"/>
</dbReference>
<evidence type="ECO:0000256" key="6">
    <source>
        <dbReference type="ARBA" id="ARBA00022918"/>
    </source>
</evidence>
<comment type="caution">
    <text evidence="10">The sequence shown here is derived from an EMBL/GenBank/DDBJ whole genome shotgun (WGS) entry which is preliminary data.</text>
</comment>
<keyword evidence="5" id="KW-0378">Hydrolase</keyword>
<dbReference type="InterPro" id="IPR050951">
    <property type="entry name" value="Retrovirus_Pol_polyprotein"/>
</dbReference>
<dbReference type="CDD" id="cd01647">
    <property type="entry name" value="RT_LTR"/>
    <property type="match status" value="1"/>
</dbReference>
<dbReference type="PANTHER" id="PTHR37984">
    <property type="entry name" value="PROTEIN CBG26694"/>
    <property type="match status" value="1"/>
</dbReference>
<dbReference type="PROSITE" id="PS50878">
    <property type="entry name" value="RT_POL"/>
    <property type="match status" value="1"/>
</dbReference>
<dbReference type="Pfam" id="PF00078">
    <property type="entry name" value="RVT_1"/>
    <property type="match status" value="1"/>
</dbReference>
<dbReference type="PROSITE" id="PS50994">
    <property type="entry name" value="INTEGRASE"/>
    <property type="match status" value="1"/>
</dbReference>
<dbReference type="PANTHER" id="PTHR37984:SF7">
    <property type="entry name" value="INTEGRASE CATALYTIC DOMAIN-CONTAINING PROTEIN"/>
    <property type="match status" value="1"/>
</dbReference>
<dbReference type="Gene3D" id="1.10.340.70">
    <property type="match status" value="1"/>
</dbReference>
<dbReference type="FunFam" id="3.30.70.270:FF:000023">
    <property type="entry name" value="Pol"/>
    <property type="match status" value="1"/>
</dbReference>
<dbReference type="InterPro" id="IPR036397">
    <property type="entry name" value="RNaseH_sf"/>
</dbReference>
<dbReference type="CDD" id="cd05481">
    <property type="entry name" value="retropepsin_like_LTR_1"/>
    <property type="match status" value="1"/>
</dbReference>
<evidence type="ECO:0000256" key="3">
    <source>
        <dbReference type="ARBA" id="ARBA00022722"/>
    </source>
</evidence>
<dbReference type="Gene3D" id="4.10.60.10">
    <property type="entry name" value="Zinc finger, CCHC-type"/>
    <property type="match status" value="1"/>
</dbReference>
<dbReference type="GO" id="GO:0003676">
    <property type="term" value="F:nucleic acid binding"/>
    <property type="evidence" value="ECO:0007669"/>
    <property type="project" value="InterPro"/>
</dbReference>
<evidence type="ECO:0000313" key="10">
    <source>
        <dbReference type="EMBL" id="KAK7092249.1"/>
    </source>
</evidence>
<dbReference type="Proteomes" id="UP001374579">
    <property type="component" value="Unassembled WGS sequence"/>
</dbReference>
<dbReference type="InterPro" id="IPR012337">
    <property type="entry name" value="RNaseH-like_sf"/>
</dbReference>
<keyword evidence="4" id="KW-0255">Endonuclease</keyword>
<dbReference type="SMART" id="SM00343">
    <property type="entry name" value="ZnF_C2HC"/>
    <property type="match status" value="2"/>
</dbReference>
<evidence type="ECO:0000259" key="9">
    <source>
        <dbReference type="PROSITE" id="PS50994"/>
    </source>
</evidence>
<keyword evidence="2" id="KW-0548">Nucleotidyltransferase</keyword>
<feature type="compositionally biased region" description="Polar residues" evidence="7">
    <location>
        <begin position="1276"/>
        <end position="1287"/>
    </location>
</feature>
<feature type="domain" description="Reverse transcriptase" evidence="8">
    <location>
        <begin position="496"/>
        <end position="673"/>
    </location>
</feature>
<evidence type="ECO:0000256" key="1">
    <source>
        <dbReference type="ARBA" id="ARBA00022679"/>
    </source>
</evidence>
<accession>A0AAN9ASM8</accession>
<keyword evidence="3" id="KW-0540">Nuclease</keyword>
<feature type="region of interest" description="Disordered" evidence="7">
    <location>
        <begin position="1171"/>
        <end position="1241"/>
    </location>
</feature>
<dbReference type="GO" id="GO:0003964">
    <property type="term" value="F:RNA-directed DNA polymerase activity"/>
    <property type="evidence" value="ECO:0007669"/>
    <property type="project" value="UniProtKB-KW"/>
</dbReference>
<reference evidence="10 11" key="1">
    <citation type="submission" date="2024-02" db="EMBL/GenBank/DDBJ databases">
        <title>Chromosome-scale genome assembly of the rough periwinkle Littorina saxatilis.</title>
        <authorList>
            <person name="De Jode A."/>
            <person name="Faria R."/>
            <person name="Formenti G."/>
            <person name="Sims Y."/>
            <person name="Smith T.P."/>
            <person name="Tracey A."/>
            <person name="Wood J.M.D."/>
            <person name="Zagrodzka Z.B."/>
            <person name="Johannesson K."/>
            <person name="Butlin R.K."/>
            <person name="Leder E.H."/>
        </authorList>
    </citation>
    <scope>NUCLEOTIDE SEQUENCE [LARGE SCALE GENOMIC DNA]</scope>
    <source>
        <strain evidence="10">Snail1</strain>
        <tissue evidence="10">Muscle</tissue>
    </source>
</reference>
<keyword evidence="1" id="KW-0808">Transferase</keyword>
<protein>
    <recommendedName>
        <fullName evidence="12">Endonuclease</fullName>
    </recommendedName>
</protein>
<gene>
    <name evidence="10" type="ORF">V1264_008031</name>
</gene>
<keyword evidence="6" id="KW-0695">RNA-directed DNA polymerase</keyword>
<dbReference type="FunFam" id="3.30.420.10:FF:000063">
    <property type="entry name" value="Retrovirus-related Pol polyprotein from transposon 297-like Protein"/>
    <property type="match status" value="1"/>
</dbReference>
<organism evidence="10 11">
    <name type="scientific">Littorina saxatilis</name>
    <dbReference type="NCBI Taxonomy" id="31220"/>
    <lineage>
        <taxon>Eukaryota</taxon>
        <taxon>Metazoa</taxon>
        <taxon>Spiralia</taxon>
        <taxon>Lophotrochozoa</taxon>
        <taxon>Mollusca</taxon>
        <taxon>Gastropoda</taxon>
        <taxon>Caenogastropoda</taxon>
        <taxon>Littorinimorpha</taxon>
        <taxon>Littorinoidea</taxon>
        <taxon>Littorinidae</taxon>
        <taxon>Littorina</taxon>
    </lineage>
</organism>
<evidence type="ECO:0000259" key="8">
    <source>
        <dbReference type="PROSITE" id="PS50878"/>
    </source>
</evidence>
<feature type="compositionally biased region" description="Low complexity" evidence="7">
    <location>
        <begin position="1324"/>
        <end position="1337"/>
    </location>
</feature>
<evidence type="ECO:0000256" key="4">
    <source>
        <dbReference type="ARBA" id="ARBA00022759"/>
    </source>
</evidence>
<evidence type="ECO:0008006" key="12">
    <source>
        <dbReference type="Google" id="ProtNLM"/>
    </source>
</evidence>
<feature type="compositionally biased region" description="Basic and acidic residues" evidence="7">
    <location>
        <begin position="1232"/>
        <end position="1241"/>
    </location>
</feature>
<evidence type="ECO:0000313" key="11">
    <source>
        <dbReference type="Proteomes" id="UP001374579"/>
    </source>
</evidence>
<dbReference type="InterPro" id="IPR001878">
    <property type="entry name" value="Znf_CCHC"/>
</dbReference>
<dbReference type="InterPro" id="IPR041588">
    <property type="entry name" value="Integrase_H2C2"/>
</dbReference>
<name>A0AAN9ASM8_9CAEN</name>
<dbReference type="FunFam" id="1.10.340.70:FF:000003">
    <property type="entry name" value="Protein CBG25708"/>
    <property type="match status" value="1"/>
</dbReference>
<keyword evidence="11" id="KW-1185">Reference proteome</keyword>
<sequence length="1354" mass="152472">MSSKQVPEMVWDSENVAESFKMFKQRLELYFITKKVPKENEVAHILLQIGEKGLRMYNAMTLTDEEKKSSKIVFQKLSEQIEPAEHFRVSRLKLMSMRQAKSESLDDFVTRAQLQAQKCVFDAAAELEERLIELIISSTPIEEFQRKLLEQEKGVKLADVVKMGRTFEATASHVEQLQTMAGSASISTIKSNNRPSQTHPTCRNCGGRHKPRECPAHGVTCHACGKNNHFAKVCRSEQHQSPRIPSHGRGQRRGGSSSRGGGHHRRSEAKIKAMQAEIDEENFDELTFSPVVISSVSSTPQQRDEAFVRLKTQLPRRAGQHNVIVKVDTGAQGNTLPLRMFRDMFPDLLTKEGTPINKILKEKGGTKLTAYNGTDISCLGKITFPCRYRGEWQETGFYIVDVEGPAIIGLPSCEKLKIVTLHCSISASPPAAKNKITCVQDLLKDNPEQFDKIGKMPGPVKLVVDPDVPPHIDAPRKTPIALRDAIKEELDSMVESGVIRKVTEPTDWVSSLAYSKKRSGKLRICLDPRHLNLALKRPHHKIPTIEELTHQFCGSRYFSKLDAKSGYWSVQLDEESQLLTTFQTPYGRYCFSRLPFGLKVSQDIFQLKMDQILENVKGATGISDDVVVYGKTEEEHDESLCNLMKAAAENGLVFNSEKCTIKTQSITFFGATYTPEGVHPDPDKVNDLKAMPAPTSKKELQEFLGFVTYMSPFINNLAEKAAALRELIKKDSVFIWGEHHQKCFQSLKDAVSEDATLVYFDTSATPTLETDASIKGLGVTLLQQGKPIAYASKTLTDAETRYACIERELLAIVYGVERFHTYLYGQKFLVKTDHKPLVMILNKPLVRAPPRLQRMLLRLQQYDFTIEYKPGKDMTVADTLSRLPSPGNVKTIDLDLTVGQVRFSTERTKSLQEETKHDPTLSKLIPTIINGWPDTIQEVPEPIRSFWSFRDELSVEDGIVLKGDRVVIPLNLQQEMLRQLHAAHQGIEKTRLRARASVYWQGISKDIEKLTSQCPICQEHQKNQVPETLNPHEIPTQPWEVLGVDFFAVDNTQHILVADYYSKFFVCRKLPNDYTCKTTIAVMKQIFAEHGIPKTLKSDNGPQFSAKAFQEFAKEWCFDHVTSSPIYPKSNGFIERQVQTVKQALIKAKQDGSDPDLTLLCLRTTPVSPKIPSPSELITGRKPRGNLPTRHTGNPTDDLIRERLQHRQDNQKSYHDTKAKDLPQLTPGQHVRFQDEPSSKWKEAVVKEKCQEPRSYLIETPTGRIMRRNRVNIRNSPQQQLTENTDSPVADKTPTPVNASVNTPADTPVRAPVNNTASPTVNNPAAHSPAAAPEPSAVFTRSGRKINQPVRYKE</sequence>
<dbReference type="Pfam" id="PF00665">
    <property type="entry name" value="rve"/>
    <property type="match status" value="1"/>
</dbReference>
<dbReference type="InterPro" id="IPR043128">
    <property type="entry name" value="Rev_trsase/Diguanyl_cyclase"/>
</dbReference>
<dbReference type="EMBL" id="JBAMIC010000021">
    <property type="protein sequence ID" value="KAK7092249.1"/>
    <property type="molecule type" value="Genomic_DNA"/>
</dbReference>
<dbReference type="SUPFAM" id="SSF56672">
    <property type="entry name" value="DNA/RNA polymerases"/>
    <property type="match status" value="1"/>
</dbReference>